<reference evidence="5 6" key="1">
    <citation type="journal article" date="2010" name="J. Bacteriol.">
        <title>Complete genome sequence of "Candidatus Puniceispirillum marinum" IMCC1322, a representative of the SAR116 clade in the Alphaproteobacteria.</title>
        <authorList>
            <person name="Oh H.M."/>
            <person name="Kwon K.K."/>
            <person name="Kang I."/>
            <person name="Kang S.G."/>
            <person name="Lee J.H."/>
            <person name="Kim S.J."/>
            <person name="Cho J.C."/>
        </authorList>
    </citation>
    <scope>NUCLEOTIDE SEQUENCE [LARGE SCALE GENOMIC DNA]</scope>
    <source>
        <strain evidence="5 6">IMCC1322</strain>
    </source>
</reference>
<keyword evidence="1" id="KW-0813">Transport</keyword>
<gene>
    <name evidence="5" type="ordered locus">SAR116_1270</name>
</gene>
<accession>D5BTB6</accession>
<dbReference type="GO" id="GO:0005524">
    <property type="term" value="F:ATP binding"/>
    <property type="evidence" value="ECO:0007669"/>
    <property type="project" value="UniProtKB-KW"/>
</dbReference>
<dbReference type="EMBL" id="CP001751">
    <property type="protein sequence ID" value="ADE39513.1"/>
    <property type="molecule type" value="Genomic_DNA"/>
</dbReference>
<dbReference type="AlphaFoldDB" id="D5BTB6"/>
<dbReference type="InterPro" id="IPR050763">
    <property type="entry name" value="ABC_transporter_ATP-binding"/>
</dbReference>
<keyword evidence="3" id="KW-0067">ATP-binding</keyword>
<protein>
    <submittedName>
        <fullName evidence="5">ABC transporter related protein</fullName>
    </submittedName>
</protein>
<dbReference type="PROSITE" id="PS00211">
    <property type="entry name" value="ABC_TRANSPORTER_1"/>
    <property type="match status" value="1"/>
</dbReference>
<evidence type="ECO:0000259" key="4">
    <source>
        <dbReference type="PROSITE" id="PS50893"/>
    </source>
</evidence>
<dbReference type="Proteomes" id="UP000007460">
    <property type="component" value="Chromosome"/>
</dbReference>
<organism evidence="5 6">
    <name type="scientific">Puniceispirillum marinum (strain IMCC1322)</name>
    <dbReference type="NCBI Taxonomy" id="488538"/>
    <lineage>
        <taxon>Bacteria</taxon>
        <taxon>Pseudomonadati</taxon>
        <taxon>Pseudomonadota</taxon>
        <taxon>Alphaproteobacteria</taxon>
        <taxon>Candidatus Puniceispirillales</taxon>
        <taxon>Candidatus Puniceispirillaceae</taxon>
        <taxon>Candidatus Puniceispirillum</taxon>
    </lineage>
</organism>
<dbReference type="GO" id="GO:0016887">
    <property type="term" value="F:ATP hydrolysis activity"/>
    <property type="evidence" value="ECO:0007669"/>
    <property type="project" value="InterPro"/>
</dbReference>
<feature type="domain" description="ABC transporter" evidence="4">
    <location>
        <begin position="23"/>
        <end position="256"/>
    </location>
</feature>
<dbReference type="OrthoDB" id="9778547at2"/>
<evidence type="ECO:0000256" key="3">
    <source>
        <dbReference type="ARBA" id="ARBA00022840"/>
    </source>
</evidence>
<dbReference type="eggNOG" id="COG1131">
    <property type="taxonomic scope" value="Bacteria"/>
</dbReference>
<name>D5BTB6_PUNMI</name>
<dbReference type="Gene3D" id="3.40.50.300">
    <property type="entry name" value="P-loop containing nucleotide triphosphate hydrolases"/>
    <property type="match status" value="1"/>
</dbReference>
<dbReference type="InterPro" id="IPR003439">
    <property type="entry name" value="ABC_transporter-like_ATP-bd"/>
</dbReference>
<dbReference type="KEGG" id="apb:SAR116_1270"/>
<dbReference type="HOGENOM" id="CLU_000604_1_2_5"/>
<dbReference type="Pfam" id="PF00005">
    <property type="entry name" value="ABC_tran"/>
    <property type="match status" value="1"/>
</dbReference>
<evidence type="ECO:0000256" key="1">
    <source>
        <dbReference type="ARBA" id="ARBA00022448"/>
    </source>
</evidence>
<evidence type="ECO:0000256" key="2">
    <source>
        <dbReference type="ARBA" id="ARBA00022741"/>
    </source>
</evidence>
<proteinExistence type="predicted"/>
<dbReference type="InterPro" id="IPR003593">
    <property type="entry name" value="AAA+_ATPase"/>
</dbReference>
<evidence type="ECO:0000313" key="5">
    <source>
        <dbReference type="EMBL" id="ADE39513.1"/>
    </source>
</evidence>
<dbReference type="SUPFAM" id="SSF52540">
    <property type="entry name" value="P-loop containing nucleoside triphosphate hydrolases"/>
    <property type="match status" value="1"/>
</dbReference>
<sequence>MSSPISSPVRTRFTAAPENGMAITARGLAKTYGSTGNDPKEALKGIDLDIPVGCVFGLLGANGAGKSTFINIMAGTVVKSAGRISIWGTDIDDHPRQARANIGIVPQELNVDAFFTPRETLELMSGLFGVPKSERRVDEILDMVSLTEQADFYARRLSGGMRRRLLVAKAMVHSPPILVLDEPTAGVDVSLRQRLWDNILTLRDSGVTVVLTTHYLEEAEALCDHVAIIDKGNVITSKPKHELMQEANVKDLHLTLTAPPPDPLPEALIGLGAIWQDGTLKIQFNPREISAGAIISKVTALGLEIGDVSTQEPDLEDVFLALTS</sequence>
<evidence type="ECO:0000313" key="6">
    <source>
        <dbReference type="Proteomes" id="UP000007460"/>
    </source>
</evidence>
<dbReference type="InterPro" id="IPR017871">
    <property type="entry name" value="ABC_transporter-like_CS"/>
</dbReference>
<dbReference type="InterPro" id="IPR027417">
    <property type="entry name" value="P-loop_NTPase"/>
</dbReference>
<dbReference type="STRING" id="488538.SAR116_1270"/>
<dbReference type="PROSITE" id="PS50893">
    <property type="entry name" value="ABC_TRANSPORTER_2"/>
    <property type="match status" value="1"/>
</dbReference>
<keyword evidence="2" id="KW-0547">Nucleotide-binding</keyword>
<dbReference type="RefSeq" id="WP_013046140.1">
    <property type="nucleotide sequence ID" value="NC_014010.1"/>
</dbReference>
<keyword evidence="6" id="KW-1185">Reference proteome</keyword>
<dbReference type="PANTHER" id="PTHR42711">
    <property type="entry name" value="ABC TRANSPORTER ATP-BINDING PROTEIN"/>
    <property type="match status" value="1"/>
</dbReference>
<dbReference type="SMART" id="SM00382">
    <property type="entry name" value="AAA"/>
    <property type="match status" value="1"/>
</dbReference>
<dbReference type="PANTHER" id="PTHR42711:SF10">
    <property type="entry name" value="ABC TRANSPORTER ATP-BINDING PROTEIN"/>
    <property type="match status" value="1"/>
</dbReference>